<accession>A0A5B9PD97</accession>
<keyword evidence="7" id="KW-0704">Schiff base</keyword>
<organism evidence="12 13">
    <name type="scientific">Mariniblastus fucicola</name>
    <dbReference type="NCBI Taxonomy" id="980251"/>
    <lineage>
        <taxon>Bacteria</taxon>
        <taxon>Pseudomonadati</taxon>
        <taxon>Planctomycetota</taxon>
        <taxon>Planctomycetia</taxon>
        <taxon>Pirellulales</taxon>
        <taxon>Pirellulaceae</taxon>
        <taxon>Mariniblastus</taxon>
    </lineage>
</organism>
<dbReference type="GO" id="GO:0019632">
    <property type="term" value="P:shikimate metabolic process"/>
    <property type="evidence" value="ECO:0007669"/>
    <property type="project" value="InterPro"/>
</dbReference>
<comment type="catalytic activity">
    <reaction evidence="6 8">
        <text>shikimate + NADP(+) = 3-dehydroshikimate + NADPH + H(+)</text>
        <dbReference type="Rhea" id="RHEA:17737"/>
        <dbReference type="ChEBI" id="CHEBI:15378"/>
        <dbReference type="ChEBI" id="CHEBI:16630"/>
        <dbReference type="ChEBI" id="CHEBI:36208"/>
        <dbReference type="ChEBI" id="CHEBI:57783"/>
        <dbReference type="ChEBI" id="CHEBI:58349"/>
        <dbReference type="EC" id="1.1.1.25"/>
    </reaction>
</comment>
<evidence type="ECO:0000259" key="11">
    <source>
        <dbReference type="Pfam" id="PF18317"/>
    </source>
</evidence>
<keyword evidence="3 8" id="KW-0521">NADP</keyword>
<evidence type="ECO:0000256" key="6">
    <source>
        <dbReference type="ARBA" id="ARBA00049442"/>
    </source>
</evidence>
<feature type="binding site" evidence="8">
    <location>
        <begin position="231"/>
        <end position="233"/>
    </location>
    <ligand>
        <name>shikimate</name>
        <dbReference type="ChEBI" id="CHEBI:36208"/>
    </ligand>
</feature>
<feature type="binding site" evidence="8">
    <location>
        <position position="456"/>
    </location>
    <ligand>
        <name>NADP(+)</name>
        <dbReference type="ChEBI" id="CHEBI:58349"/>
    </ligand>
</feature>
<dbReference type="Gene3D" id="3.40.50.10860">
    <property type="entry name" value="Leucine Dehydrogenase, chain A, domain 1"/>
    <property type="match status" value="1"/>
</dbReference>
<comment type="subunit">
    <text evidence="7">Homodimer.</text>
</comment>
<dbReference type="EMBL" id="CP042912">
    <property type="protein sequence ID" value="QEG24284.1"/>
    <property type="molecule type" value="Genomic_DNA"/>
</dbReference>
<reference evidence="12 13" key="1">
    <citation type="submission" date="2019-08" db="EMBL/GenBank/DDBJ databases">
        <title>Deep-cultivation of Planctomycetes and their phenomic and genomic characterization uncovers novel biology.</title>
        <authorList>
            <person name="Wiegand S."/>
            <person name="Jogler M."/>
            <person name="Boedeker C."/>
            <person name="Pinto D."/>
            <person name="Vollmers J."/>
            <person name="Rivas-Marin E."/>
            <person name="Kohn T."/>
            <person name="Peeters S.H."/>
            <person name="Heuer A."/>
            <person name="Rast P."/>
            <person name="Oberbeckmann S."/>
            <person name="Bunk B."/>
            <person name="Jeske O."/>
            <person name="Meyerdierks A."/>
            <person name="Storesund J.E."/>
            <person name="Kallscheuer N."/>
            <person name="Luecker S."/>
            <person name="Lage O.M."/>
            <person name="Pohl T."/>
            <person name="Merkel B.J."/>
            <person name="Hornburger P."/>
            <person name="Mueller R.-W."/>
            <person name="Bruemmer F."/>
            <person name="Labrenz M."/>
            <person name="Spormann A.M."/>
            <person name="Op den Camp H."/>
            <person name="Overmann J."/>
            <person name="Amann R."/>
            <person name="Jetten M.S.M."/>
            <person name="Mascher T."/>
            <person name="Medema M.H."/>
            <person name="Devos D.P."/>
            <person name="Kaster A.-K."/>
            <person name="Ovreas L."/>
            <person name="Rohde M."/>
            <person name="Galperin M.Y."/>
            <person name="Jogler C."/>
        </authorList>
    </citation>
    <scope>NUCLEOTIDE SEQUENCE [LARGE SCALE GENOMIC DNA]</scope>
    <source>
        <strain evidence="12 13">FC18</strain>
    </source>
</reference>
<dbReference type="Pfam" id="PF18317">
    <property type="entry name" value="SDH_C"/>
    <property type="match status" value="1"/>
</dbReference>
<dbReference type="NCBIfam" id="TIGR00507">
    <property type="entry name" value="aroE"/>
    <property type="match status" value="1"/>
</dbReference>
<comment type="similarity">
    <text evidence="7">Belongs to the type-I 3-dehydroquinase family.</text>
</comment>
<comment type="pathway">
    <text evidence="7">Metabolic intermediate biosynthesis; chorismate biosynthesis; chorismate from D-erythrose 4-phosphate and phosphoenolpyruvate: step 3/7.</text>
</comment>
<dbReference type="GO" id="GO:0003855">
    <property type="term" value="F:3-dehydroquinate dehydratase activity"/>
    <property type="evidence" value="ECO:0007669"/>
    <property type="project" value="UniProtKB-UniRule"/>
</dbReference>
<comment type="function">
    <text evidence="7">Involved in the third step of the chorismate pathway, which leads to the biosynthesis of aromatic amino acids. Catalyzes the cis-dehydration of 3-dehydroquinate (DHQ) and introduces the first double bond of the aromatic ring to yield 3-dehydroshikimate.</text>
</comment>
<comment type="caution">
    <text evidence="7">Lacks conserved residue(s) required for the propagation of feature annotation.</text>
</comment>
<feature type="binding site" evidence="8">
    <location>
        <position position="303"/>
    </location>
    <ligand>
        <name>shikimate</name>
        <dbReference type="ChEBI" id="CHEBI:36208"/>
    </ligand>
</feature>
<dbReference type="GO" id="GO:0009423">
    <property type="term" value="P:chorismate biosynthetic process"/>
    <property type="evidence" value="ECO:0007669"/>
    <property type="project" value="UniProtKB-UniRule"/>
</dbReference>
<feature type="binding site" evidence="7">
    <location>
        <position position="174"/>
    </location>
    <ligand>
        <name>3-dehydroquinate</name>
        <dbReference type="ChEBI" id="CHEBI:32364"/>
    </ligand>
</feature>
<feature type="binding site" evidence="8">
    <location>
        <begin position="348"/>
        <end position="352"/>
    </location>
    <ligand>
        <name>NADP(+)</name>
        <dbReference type="ChEBI" id="CHEBI:58349"/>
    </ligand>
</feature>
<evidence type="ECO:0000256" key="2">
    <source>
        <dbReference type="ARBA" id="ARBA00022605"/>
    </source>
</evidence>
<dbReference type="RefSeq" id="WP_075083565.1">
    <property type="nucleotide sequence ID" value="NZ_CP042912.1"/>
</dbReference>
<feature type="binding site" evidence="7">
    <location>
        <position position="5"/>
    </location>
    <ligand>
        <name>3-dehydroquinate</name>
        <dbReference type="ChEBI" id="CHEBI:32364"/>
    </ligand>
</feature>
<dbReference type="InterPro" id="IPR022893">
    <property type="entry name" value="Shikimate_DH_fam"/>
</dbReference>
<dbReference type="UniPathway" id="UPA00053">
    <property type="reaction ID" value="UER00086"/>
</dbReference>
<dbReference type="InterPro" id="IPR013708">
    <property type="entry name" value="Shikimate_DH-bd_N"/>
</dbReference>
<dbReference type="SUPFAM" id="SSF51569">
    <property type="entry name" value="Aldolase"/>
    <property type="match status" value="1"/>
</dbReference>
<feature type="domain" description="Pyrroline-5-carboxylate reductase catalytic N-terminal" evidence="9">
    <location>
        <begin position="344"/>
        <end position="413"/>
    </location>
</feature>
<feature type="binding site" evidence="7">
    <location>
        <begin position="30"/>
        <end position="32"/>
    </location>
    <ligand>
        <name>3-dehydroquinate</name>
        <dbReference type="ChEBI" id="CHEBI:32364"/>
    </ligand>
</feature>
<dbReference type="Gene3D" id="3.20.20.70">
    <property type="entry name" value="Aldolase class I"/>
    <property type="match status" value="1"/>
</dbReference>
<evidence type="ECO:0000256" key="7">
    <source>
        <dbReference type="HAMAP-Rule" id="MF_00214"/>
    </source>
</evidence>
<dbReference type="InterPro" id="IPR011342">
    <property type="entry name" value="Shikimate_DH"/>
</dbReference>
<keyword evidence="7" id="KW-0456">Lyase</keyword>
<keyword evidence="4 8" id="KW-0560">Oxidoreductase</keyword>
<evidence type="ECO:0000259" key="9">
    <source>
        <dbReference type="Pfam" id="PF03807"/>
    </source>
</evidence>
<dbReference type="GO" id="GO:0005829">
    <property type="term" value="C:cytosol"/>
    <property type="evidence" value="ECO:0007669"/>
    <property type="project" value="TreeGrafter"/>
</dbReference>
<feature type="binding site" evidence="8">
    <location>
        <position position="463"/>
    </location>
    <ligand>
        <name>shikimate</name>
        <dbReference type="ChEBI" id="CHEBI:36208"/>
    </ligand>
</feature>
<dbReference type="OrthoDB" id="9792692at2"/>
<feature type="binding site" evidence="8">
    <location>
        <position position="318"/>
    </location>
    <ligand>
        <name>shikimate</name>
        <dbReference type="ChEBI" id="CHEBI:36208"/>
    </ligand>
</feature>
<dbReference type="GO" id="GO:0050661">
    <property type="term" value="F:NADP binding"/>
    <property type="evidence" value="ECO:0007669"/>
    <property type="project" value="InterPro"/>
</dbReference>
<dbReference type="SUPFAM" id="SSF53223">
    <property type="entry name" value="Aminoacid dehydrogenase-like, N-terminal domain"/>
    <property type="match status" value="1"/>
</dbReference>
<evidence type="ECO:0000313" key="12">
    <source>
        <dbReference type="EMBL" id="QEG24284.1"/>
    </source>
</evidence>
<dbReference type="HAMAP" id="MF_00214">
    <property type="entry name" value="AroD"/>
    <property type="match status" value="1"/>
</dbReference>
<feature type="binding site" evidence="8">
    <location>
        <position position="278"/>
    </location>
    <ligand>
        <name>shikimate</name>
        <dbReference type="ChEBI" id="CHEBI:36208"/>
    </ligand>
</feature>
<dbReference type="PANTHER" id="PTHR21089">
    <property type="entry name" value="SHIKIMATE DEHYDROGENASE"/>
    <property type="match status" value="1"/>
</dbReference>
<dbReference type="Gene3D" id="3.40.50.720">
    <property type="entry name" value="NAD(P)-binding Rossmann-like Domain"/>
    <property type="match status" value="1"/>
</dbReference>
<evidence type="ECO:0000256" key="8">
    <source>
        <dbReference type="HAMAP-Rule" id="MF_00222"/>
    </source>
</evidence>
<feature type="domain" description="Shikimate dehydrogenase substrate binding N-terminal" evidence="10">
    <location>
        <begin position="223"/>
        <end position="305"/>
    </location>
</feature>
<dbReference type="GO" id="GO:0008652">
    <property type="term" value="P:amino acid biosynthetic process"/>
    <property type="evidence" value="ECO:0007669"/>
    <property type="project" value="UniProtKB-KW"/>
</dbReference>
<proteinExistence type="inferred from homology"/>
<feature type="binding site" evidence="8">
    <location>
        <position position="435"/>
    </location>
    <ligand>
        <name>shikimate</name>
        <dbReference type="ChEBI" id="CHEBI:36208"/>
    </ligand>
</feature>
<comment type="catalytic activity">
    <reaction evidence="7">
        <text>3-dehydroquinate = 3-dehydroshikimate + H2O</text>
        <dbReference type="Rhea" id="RHEA:21096"/>
        <dbReference type="ChEBI" id="CHEBI:15377"/>
        <dbReference type="ChEBI" id="CHEBI:16630"/>
        <dbReference type="ChEBI" id="CHEBI:32364"/>
        <dbReference type="EC" id="4.2.1.10"/>
    </reaction>
</comment>
<dbReference type="AlphaFoldDB" id="A0A5B9PD97"/>
<feature type="binding site" evidence="8">
    <location>
        <position position="294"/>
    </location>
    <ligand>
        <name>NADP(+)</name>
        <dbReference type="ChEBI" id="CHEBI:58349"/>
    </ligand>
</feature>
<dbReference type="EC" id="4.2.1.10" evidence="7"/>
<dbReference type="GO" id="GO:0009073">
    <property type="term" value="P:aromatic amino acid family biosynthetic process"/>
    <property type="evidence" value="ECO:0007669"/>
    <property type="project" value="UniProtKB-KW"/>
</dbReference>
<keyword evidence="2 7" id="KW-0028">Amino-acid biosynthesis</keyword>
<dbReference type="InterPro" id="IPR013785">
    <property type="entry name" value="Aldolase_TIM"/>
</dbReference>
<dbReference type="PANTHER" id="PTHR21089:SF1">
    <property type="entry name" value="BIFUNCTIONAL 3-DEHYDROQUINATE DEHYDRATASE_SHIKIMATE DEHYDROGENASE, CHLOROPLASTIC"/>
    <property type="match status" value="1"/>
</dbReference>
<feature type="binding site" evidence="7">
    <location>
        <position position="58"/>
    </location>
    <ligand>
        <name>3-dehydroquinate</name>
        <dbReference type="ChEBI" id="CHEBI:32364"/>
    </ligand>
</feature>
<evidence type="ECO:0000256" key="5">
    <source>
        <dbReference type="ARBA" id="ARBA00023141"/>
    </source>
</evidence>
<dbReference type="CDD" id="cd00502">
    <property type="entry name" value="DHQase_I"/>
    <property type="match status" value="1"/>
</dbReference>
<evidence type="ECO:0000313" key="13">
    <source>
        <dbReference type="Proteomes" id="UP000322214"/>
    </source>
</evidence>
<keyword evidence="5 7" id="KW-0057">Aromatic amino acid biosynthesis</keyword>
<feature type="active site" description="Schiff-base intermediate with substrate" evidence="7">
    <location>
        <position position="136"/>
    </location>
</feature>
<feature type="binding site" evidence="8">
    <location>
        <position position="433"/>
    </location>
    <ligand>
        <name>NADP(+)</name>
        <dbReference type="ChEBI" id="CHEBI:58349"/>
    </ligand>
</feature>
<dbReference type="Proteomes" id="UP000322214">
    <property type="component" value="Chromosome"/>
</dbReference>
<evidence type="ECO:0000256" key="3">
    <source>
        <dbReference type="ARBA" id="ARBA00022857"/>
    </source>
</evidence>
<feature type="active site" description="Proton donor/acceptor" evidence="7">
    <location>
        <position position="111"/>
    </location>
</feature>
<dbReference type="KEGG" id="mff:MFFC18_42020"/>
<protein>
    <recommendedName>
        <fullName evidence="7 8">Multifunctional fusion protein</fullName>
    </recommendedName>
    <domain>
        <recommendedName>
            <fullName evidence="7">3-dehydroquinate dehydratase</fullName>
            <shortName evidence="7">3-dehydroquinase</shortName>
            <ecNumber evidence="7">4.2.1.10</ecNumber>
        </recommendedName>
        <alternativeName>
            <fullName evidence="7">Type I DHQase</fullName>
        </alternativeName>
        <alternativeName>
            <fullName evidence="7">Type I dehydroquinase</fullName>
            <shortName evidence="7">DHQ1</shortName>
        </alternativeName>
    </domain>
    <domain>
        <recommendedName>
            <fullName evidence="8">Shikimate dehydrogenase (NADP(+))</fullName>
            <shortName evidence="8">SDH</shortName>
            <ecNumber evidence="8">1.1.1.25</ecNumber>
        </recommendedName>
    </domain>
</protein>
<dbReference type="CDD" id="cd01065">
    <property type="entry name" value="NAD_bind_Shikimate_DH"/>
    <property type="match status" value="1"/>
</dbReference>
<sequence length="494" mass="55380">MICVSVGRGRHKMMMAEHKHLSEQGAELVELRLDYIRRPVDLKRLLKDRPCPVVATCRRPADGGKWMKSESDRVMVLRTAIADGADYVDIEMDIAEQIPRYKDTQRIISYHNFDETPSNLEEIHHQMTELDPDIIKIATMANNPMDNITALRLCRDSQIPTIAFCMGEMGVTSRLLCGKFGAPFTYATFSSDRKLAPGMLSFEQMRDYYKYDSIGKDTKILGVIADPVAHSLSPIVHNTCLRDKGLDYIYLPFRVPREYLEQFVNACSEMDICGLSVTIPHKESVIKLINALDDNVAGIRAANTLVFKNPNVYGYNTDCSAAVESVSKTIEERQEGGTLEGARVLILGSGGVARAIAFGLKRAKANVTICARDFRKADALATALDCEPVDWPSRANFECDVLINCTPVGMYPEMDVTPFDAEWFDKKAMVFDTVYNPEQTLFIKQARQAGCTTITGVDMFVRQAAKQFKLFTGENPDLKLIRYEVKRAISAAKY</sequence>
<feature type="active site" description="Proton acceptor" evidence="8">
    <location>
        <position position="282"/>
    </location>
</feature>
<evidence type="ECO:0000259" key="10">
    <source>
        <dbReference type="Pfam" id="PF08501"/>
    </source>
</evidence>
<comment type="pathway">
    <text evidence="1 8">Metabolic intermediate biosynthesis; chorismate biosynthesis; chorismate from D-erythrose 4-phosphate and phosphoenolpyruvate: step 4/7.</text>
</comment>
<dbReference type="Pfam" id="PF01487">
    <property type="entry name" value="DHquinase_I"/>
    <property type="match status" value="1"/>
</dbReference>
<name>A0A5B9PD97_9BACT</name>
<dbReference type="GO" id="GO:0004764">
    <property type="term" value="F:shikimate 3-dehydrogenase (NADP+) activity"/>
    <property type="evidence" value="ECO:0007669"/>
    <property type="project" value="UniProtKB-UniRule"/>
</dbReference>
<feature type="domain" description="SDH C-terminal" evidence="11">
    <location>
        <begin position="456"/>
        <end position="482"/>
    </location>
</feature>
<evidence type="ECO:0000256" key="4">
    <source>
        <dbReference type="ARBA" id="ARBA00023002"/>
    </source>
</evidence>
<comment type="function">
    <text evidence="8">Involved in the biosynthesis of the chorismate, which leads to the biosynthesis of aromatic amino acids. Catalyzes the reversible NADPH linked reduction of 3-dehydroshikimate (DHSA) to yield shikimate (SA).</text>
</comment>
<dbReference type="HAMAP" id="MF_00222">
    <property type="entry name" value="Shikimate_DH_AroE"/>
    <property type="match status" value="1"/>
</dbReference>
<dbReference type="STRING" id="980251.GCA_001642875_00778"/>
<comment type="similarity">
    <text evidence="8">Belongs to the shikimate dehydrogenase family.</text>
</comment>
<dbReference type="SUPFAM" id="SSF51735">
    <property type="entry name" value="NAD(P)-binding Rossmann-fold domains"/>
    <property type="match status" value="1"/>
</dbReference>
<dbReference type="EC" id="1.1.1.25" evidence="8"/>
<gene>
    <name evidence="8 12" type="primary">aroE</name>
    <name evidence="7" type="synonym">aroD</name>
    <name evidence="12" type="ORF">MFFC18_42020</name>
</gene>
<dbReference type="InterPro" id="IPR001381">
    <property type="entry name" value="DHquinase_I"/>
</dbReference>
<evidence type="ECO:0000256" key="1">
    <source>
        <dbReference type="ARBA" id="ARBA00004871"/>
    </source>
</evidence>
<dbReference type="Pfam" id="PF08501">
    <property type="entry name" value="Shikimate_dh_N"/>
    <property type="match status" value="1"/>
</dbReference>
<dbReference type="Pfam" id="PF03807">
    <property type="entry name" value="F420_oxidored"/>
    <property type="match status" value="1"/>
</dbReference>
<dbReference type="InterPro" id="IPR028939">
    <property type="entry name" value="P5C_Rdtase_cat_N"/>
</dbReference>
<keyword evidence="13" id="KW-1185">Reference proteome</keyword>
<dbReference type="InterPro" id="IPR036291">
    <property type="entry name" value="NAD(P)-bd_dom_sf"/>
</dbReference>
<dbReference type="InterPro" id="IPR046346">
    <property type="entry name" value="Aminoacid_DH-like_N_sf"/>
</dbReference>
<dbReference type="InterPro" id="IPR041121">
    <property type="entry name" value="SDH_C"/>
</dbReference>